<accession>X6PA71</accession>
<protein>
    <submittedName>
        <fullName evidence="1">Uncharacterized protein</fullName>
    </submittedName>
</protein>
<sequence length="199" mass="22404">MTAVENSVEISHDSEEMDVDLQKVILASHENMKPAEAPVEAPVEVAEIVQLEQMMAEQAEENSVKKSQENLEVIDEERVSKAEAVKKFEYDSAMAMDISDGEEVDEIKLMQIAKERTRQQSEMQANVNKTVNNPIGKKEEEKKEEPIVSKILTKCADHTCPISVELQAYCVLRMSGQILDGGSQGYFQVSLFVFRFTVF</sequence>
<name>X6PA71_RETFI</name>
<dbReference type="Proteomes" id="UP000023152">
    <property type="component" value="Unassembled WGS sequence"/>
</dbReference>
<dbReference type="AlphaFoldDB" id="X6PA71"/>
<proteinExistence type="predicted"/>
<keyword evidence="2" id="KW-1185">Reference proteome</keyword>
<gene>
    <name evidence="1" type="ORF">RFI_02547</name>
</gene>
<evidence type="ECO:0000313" key="1">
    <source>
        <dbReference type="EMBL" id="ETO34547.1"/>
    </source>
</evidence>
<comment type="caution">
    <text evidence="1">The sequence shown here is derived from an EMBL/GenBank/DDBJ whole genome shotgun (WGS) entry which is preliminary data.</text>
</comment>
<dbReference type="EMBL" id="ASPP01002475">
    <property type="protein sequence ID" value="ETO34547.1"/>
    <property type="molecule type" value="Genomic_DNA"/>
</dbReference>
<evidence type="ECO:0000313" key="2">
    <source>
        <dbReference type="Proteomes" id="UP000023152"/>
    </source>
</evidence>
<reference evidence="1 2" key="1">
    <citation type="journal article" date="2013" name="Curr. Biol.">
        <title>The Genome of the Foraminiferan Reticulomyxa filosa.</title>
        <authorList>
            <person name="Glockner G."/>
            <person name="Hulsmann N."/>
            <person name="Schleicher M."/>
            <person name="Noegel A.A."/>
            <person name="Eichinger L."/>
            <person name="Gallinger C."/>
            <person name="Pawlowski J."/>
            <person name="Sierra R."/>
            <person name="Euteneuer U."/>
            <person name="Pillet L."/>
            <person name="Moustafa A."/>
            <person name="Platzer M."/>
            <person name="Groth M."/>
            <person name="Szafranski K."/>
            <person name="Schliwa M."/>
        </authorList>
    </citation>
    <scope>NUCLEOTIDE SEQUENCE [LARGE SCALE GENOMIC DNA]</scope>
</reference>
<organism evidence="1 2">
    <name type="scientific">Reticulomyxa filosa</name>
    <dbReference type="NCBI Taxonomy" id="46433"/>
    <lineage>
        <taxon>Eukaryota</taxon>
        <taxon>Sar</taxon>
        <taxon>Rhizaria</taxon>
        <taxon>Retaria</taxon>
        <taxon>Foraminifera</taxon>
        <taxon>Monothalamids</taxon>
        <taxon>Reticulomyxidae</taxon>
        <taxon>Reticulomyxa</taxon>
    </lineage>
</organism>